<evidence type="ECO:0000313" key="2">
    <source>
        <dbReference type="EMBL" id="KAG0718938.1"/>
    </source>
</evidence>
<organism evidence="2 3">
    <name type="scientific">Chionoecetes opilio</name>
    <name type="common">Atlantic snow crab</name>
    <name type="synonym">Cancer opilio</name>
    <dbReference type="NCBI Taxonomy" id="41210"/>
    <lineage>
        <taxon>Eukaryota</taxon>
        <taxon>Metazoa</taxon>
        <taxon>Ecdysozoa</taxon>
        <taxon>Arthropoda</taxon>
        <taxon>Crustacea</taxon>
        <taxon>Multicrustacea</taxon>
        <taxon>Malacostraca</taxon>
        <taxon>Eumalacostraca</taxon>
        <taxon>Eucarida</taxon>
        <taxon>Decapoda</taxon>
        <taxon>Pleocyemata</taxon>
        <taxon>Brachyura</taxon>
        <taxon>Eubrachyura</taxon>
        <taxon>Majoidea</taxon>
        <taxon>Majidae</taxon>
        <taxon>Chionoecetes</taxon>
    </lineage>
</organism>
<sequence>MRLHSSQRKRTGPSGLAQREDEPRVLSVFETCPLLSREEGQGEVGVNESPAGGSGGESVPFELDRSVVLWGQFLPRQSSDSSASGRQQSYPAVAARTRRETSSTMATTRGPQRRHILRSACGRACESPSSTVNGRPRSTGPRCPTAMRFHVLSAAARN</sequence>
<proteinExistence type="predicted"/>
<protein>
    <submittedName>
        <fullName evidence="2">Uncharacterized protein</fullName>
    </submittedName>
</protein>
<feature type="compositionally biased region" description="Low complexity" evidence="1">
    <location>
        <begin position="77"/>
        <end position="89"/>
    </location>
</feature>
<evidence type="ECO:0000313" key="3">
    <source>
        <dbReference type="Proteomes" id="UP000770661"/>
    </source>
</evidence>
<gene>
    <name evidence="2" type="ORF">GWK47_051533</name>
</gene>
<dbReference type="Proteomes" id="UP000770661">
    <property type="component" value="Unassembled WGS sequence"/>
</dbReference>
<feature type="compositionally biased region" description="Basic residues" evidence="1">
    <location>
        <begin position="1"/>
        <end position="11"/>
    </location>
</feature>
<comment type="caution">
    <text evidence="2">The sequence shown here is derived from an EMBL/GenBank/DDBJ whole genome shotgun (WGS) entry which is preliminary data.</text>
</comment>
<accession>A0A8J5CC79</accession>
<evidence type="ECO:0000256" key="1">
    <source>
        <dbReference type="SAM" id="MobiDB-lite"/>
    </source>
</evidence>
<keyword evidence="3" id="KW-1185">Reference proteome</keyword>
<name>A0A8J5CC79_CHIOP</name>
<dbReference type="EMBL" id="JACEEZ010015290">
    <property type="protein sequence ID" value="KAG0718938.1"/>
    <property type="molecule type" value="Genomic_DNA"/>
</dbReference>
<reference evidence="2" key="1">
    <citation type="submission" date="2020-07" db="EMBL/GenBank/DDBJ databases">
        <title>The High-quality genome of the commercially important snow crab, Chionoecetes opilio.</title>
        <authorList>
            <person name="Jeong J.-H."/>
            <person name="Ryu S."/>
        </authorList>
    </citation>
    <scope>NUCLEOTIDE SEQUENCE</scope>
    <source>
        <strain evidence="2">MADBK_172401_WGS</strain>
        <tissue evidence="2">Digestive gland</tissue>
    </source>
</reference>
<dbReference type="AlphaFoldDB" id="A0A8J5CC79"/>
<feature type="region of interest" description="Disordered" evidence="1">
    <location>
        <begin position="1"/>
        <end position="60"/>
    </location>
</feature>
<feature type="region of interest" description="Disordered" evidence="1">
    <location>
        <begin position="76"/>
        <end position="144"/>
    </location>
</feature>